<dbReference type="InterPro" id="IPR001980">
    <property type="entry name" value="PPAT"/>
</dbReference>
<evidence type="ECO:0000256" key="6">
    <source>
        <dbReference type="ARBA" id="ARBA00022741"/>
    </source>
</evidence>
<reference evidence="12" key="1">
    <citation type="submission" date="2023-03" db="EMBL/GenBank/DDBJ databases">
        <authorList>
            <person name="Steffen K."/>
            <person name="Cardenas P."/>
        </authorList>
    </citation>
    <scope>NUCLEOTIDE SEQUENCE</scope>
</reference>
<dbReference type="NCBIfam" id="TIGR01510">
    <property type="entry name" value="coaD_prev_kdtB"/>
    <property type="match status" value="1"/>
</dbReference>
<dbReference type="GO" id="GO:0015937">
    <property type="term" value="P:coenzyme A biosynthetic process"/>
    <property type="evidence" value="ECO:0007669"/>
    <property type="project" value="UniProtKB-KW"/>
</dbReference>
<gene>
    <name evidence="12" type="ORF">GBAR_LOCUS25033</name>
</gene>
<keyword evidence="8" id="KW-0460">Magnesium</keyword>
<evidence type="ECO:0000256" key="10">
    <source>
        <dbReference type="ARBA" id="ARBA00029346"/>
    </source>
</evidence>
<evidence type="ECO:0000259" key="11">
    <source>
        <dbReference type="Pfam" id="PF01467"/>
    </source>
</evidence>
<dbReference type="NCBIfam" id="TIGR00125">
    <property type="entry name" value="cyt_tran_rel"/>
    <property type="match status" value="1"/>
</dbReference>
<evidence type="ECO:0000256" key="3">
    <source>
        <dbReference type="ARBA" id="ARBA00022490"/>
    </source>
</evidence>
<dbReference type="EMBL" id="CASHTH010003459">
    <property type="protein sequence ID" value="CAI8045220.1"/>
    <property type="molecule type" value="Genomic_DNA"/>
</dbReference>
<dbReference type="PANTHER" id="PTHR21342">
    <property type="entry name" value="PHOSPHOPANTETHEINE ADENYLYLTRANSFERASE"/>
    <property type="match status" value="1"/>
</dbReference>
<sequence length="178" mass="19681">MARAIYPGSFDPAHHGHIDIAKRAAKVFDELIIAVYKSPPTKRLLFSTEERVEMFAESVKDTPNISVVPFTGLAPSVARDNGAEFIVRGLRAGFDFELEFEMALMWRHIAPDIDVSLHHELATVPVYVLQPDQGSGHIGGERFRNGPAAYRRSTTQEAGITDQSATGQQYRLTTASQI</sequence>
<dbReference type="Gene3D" id="3.40.50.620">
    <property type="entry name" value="HUPs"/>
    <property type="match status" value="1"/>
</dbReference>
<protein>
    <recommendedName>
        <fullName evidence="2">Phosphopantetheine adenylyltransferase</fullName>
        <ecNumber evidence="1">2.7.7.3</ecNumber>
    </recommendedName>
</protein>
<evidence type="ECO:0000256" key="1">
    <source>
        <dbReference type="ARBA" id="ARBA00012392"/>
    </source>
</evidence>
<keyword evidence="9" id="KW-0173">Coenzyme A biosynthesis</keyword>
<evidence type="ECO:0000313" key="13">
    <source>
        <dbReference type="Proteomes" id="UP001174909"/>
    </source>
</evidence>
<feature type="domain" description="Cytidyltransferase-like" evidence="11">
    <location>
        <begin position="5"/>
        <end position="112"/>
    </location>
</feature>
<evidence type="ECO:0000256" key="7">
    <source>
        <dbReference type="ARBA" id="ARBA00022840"/>
    </source>
</evidence>
<organism evidence="12 13">
    <name type="scientific">Geodia barretti</name>
    <name type="common">Barrett's horny sponge</name>
    <dbReference type="NCBI Taxonomy" id="519541"/>
    <lineage>
        <taxon>Eukaryota</taxon>
        <taxon>Metazoa</taxon>
        <taxon>Porifera</taxon>
        <taxon>Demospongiae</taxon>
        <taxon>Heteroscleromorpha</taxon>
        <taxon>Tetractinellida</taxon>
        <taxon>Astrophorina</taxon>
        <taxon>Geodiidae</taxon>
        <taxon>Geodia</taxon>
    </lineage>
</organism>
<evidence type="ECO:0000256" key="4">
    <source>
        <dbReference type="ARBA" id="ARBA00022679"/>
    </source>
</evidence>
<dbReference type="InterPro" id="IPR014729">
    <property type="entry name" value="Rossmann-like_a/b/a_fold"/>
</dbReference>
<dbReference type="SUPFAM" id="SSF52374">
    <property type="entry name" value="Nucleotidylyl transferase"/>
    <property type="match status" value="1"/>
</dbReference>
<dbReference type="GO" id="GO:0004595">
    <property type="term" value="F:pantetheine-phosphate adenylyltransferase activity"/>
    <property type="evidence" value="ECO:0007669"/>
    <property type="project" value="UniProtKB-EC"/>
</dbReference>
<evidence type="ECO:0000256" key="9">
    <source>
        <dbReference type="ARBA" id="ARBA00022993"/>
    </source>
</evidence>
<evidence type="ECO:0000256" key="5">
    <source>
        <dbReference type="ARBA" id="ARBA00022695"/>
    </source>
</evidence>
<keyword evidence="7" id="KW-0067">ATP-binding</keyword>
<keyword evidence="3" id="KW-0963">Cytoplasm</keyword>
<evidence type="ECO:0000313" key="12">
    <source>
        <dbReference type="EMBL" id="CAI8045220.1"/>
    </source>
</evidence>
<dbReference type="PRINTS" id="PR01020">
    <property type="entry name" value="LPSBIOSNTHSS"/>
</dbReference>
<keyword evidence="6" id="KW-0547">Nucleotide-binding</keyword>
<dbReference type="Proteomes" id="UP001174909">
    <property type="component" value="Unassembled WGS sequence"/>
</dbReference>
<dbReference type="GO" id="GO:0005524">
    <property type="term" value="F:ATP binding"/>
    <property type="evidence" value="ECO:0007669"/>
    <property type="project" value="UniProtKB-KW"/>
</dbReference>
<accession>A0AA35XBD4</accession>
<comment type="catalytic activity">
    <reaction evidence="10">
        <text>(R)-4'-phosphopantetheine + ATP + H(+) = 3'-dephospho-CoA + diphosphate</text>
        <dbReference type="Rhea" id="RHEA:19801"/>
        <dbReference type="ChEBI" id="CHEBI:15378"/>
        <dbReference type="ChEBI" id="CHEBI:30616"/>
        <dbReference type="ChEBI" id="CHEBI:33019"/>
        <dbReference type="ChEBI" id="CHEBI:57328"/>
        <dbReference type="ChEBI" id="CHEBI:61723"/>
        <dbReference type="EC" id="2.7.7.3"/>
    </reaction>
</comment>
<keyword evidence="13" id="KW-1185">Reference proteome</keyword>
<dbReference type="AlphaFoldDB" id="A0AA35XBD4"/>
<keyword evidence="4" id="KW-0808">Transferase</keyword>
<dbReference type="HAMAP" id="MF_00151">
    <property type="entry name" value="PPAT_bact"/>
    <property type="match status" value="1"/>
</dbReference>
<comment type="caution">
    <text evidence="12">The sequence shown here is derived from an EMBL/GenBank/DDBJ whole genome shotgun (WGS) entry which is preliminary data.</text>
</comment>
<evidence type="ECO:0000256" key="2">
    <source>
        <dbReference type="ARBA" id="ARBA00013868"/>
    </source>
</evidence>
<evidence type="ECO:0000256" key="8">
    <source>
        <dbReference type="ARBA" id="ARBA00022842"/>
    </source>
</evidence>
<dbReference type="InterPro" id="IPR004821">
    <property type="entry name" value="Cyt_trans-like"/>
</dbReference>
<dbReference type="EC" id="2.7.7.3" evidence="1"/>
<name>A0AA35XBD4_GEOBA</name>
<dbReference type="Pfam" id="PF01467">
    <property type="entry name" value="CTP_transf_like"/>
    <property type="match status" value="1"/>
</dbReference>
<dbReference type="PANTHER" id="PTHR21342:SF1">
    <property type="entry name" value="PHOSPHOPANTETHEINE ADENYLYLTRANSFERASE"/>
    <property type="match status" value="1"/>
</dbReference>
<proteinExistence type="inferred from homology"/>
<keyword evidence="5 12" id="KW-0548">Nucleotidyltransferase</keyword>